<dbReference type="EMBL" id="CP089391">
    <property type="protein sequence ID" value="WBL77241.1"/>
    <property type="molecule type" value="Genomic_DNA"/>
</dbReference>
<keyword evidence="1" id="KW-1133">Transmembrane helix</keyword>
<proteinExistence type="predicted"/>
<accession>A0ABY7MFR9</accession>
<dbReference type="RefSeq" id="WP_270162505.1">
    <property type="nucleotide sequence ID" value="NZ_CP089391.1"/>
</dbReference>
<evidence type="ECO:0000313" key="3">
    <source>
        <dbReference type="Proteomes" id="UP001179614"/>
    </source>
</evidence>
<protein>
    <submittedName>
        <fullName evidence="2">Uncharacterized protein</fullName>
    </submittedName>
</protein>
<sequence>MTTLAAPKPTSRNRLECFVLYAVLQGLPIYSGVALMIKLINASEFAGEPFGAAIFIAMLMIFHGLVTPGLGPRFPHFFRHNFEPLFADPALSFSEKVSRWLAQPKTALQLLSNALLLSVLAVGVASIQ</sequence>
<evidence type="ECO:0000313" key="2">
    <source>
        <dbReference type="EMBL" id="WBL77241.1"/>
    </source>
</evidence>
<organism evidence="2 3">
    <name type="scientific">Bradyrhizobium xenonodulans</name>
    <dbReference type="NCBI Taxonomy" id="2736875"/>
    <lineage>
        <taxon>Bacteria</taxon>
        <taxon>Pseudomonadati</taxon>
        <taxon>Pseudomonadota</taxon>
        <taxon>Alphaproteobacteria</taxon>
        <taxon>Hyphomicrobiales</taxon>
        <taxon>Nitrobacteraceae</taxon>
        <taxon>Bradyrhizobium</taxon>
    </lineage>
</organism>
<keyword evidence="3" id="KW-1185">Reference proteome</keyword>
<keyword evidence="1" id="KW-0472">Membrane</keyword>
<keyword evidence="1" id="KW-0812">Transmembrane</keyword>
<name>A0ABY7MFR9_9BRAD</name>
<feature type="transmembrane region" description="Helical" evidence="1">
    <location>
        <begin position="49"/>
        <end position="66"/>
    </location>
</feature>
<feature type="transmembrane region" description="Helical" evidence="1">
    <location>
        <begin position="18"/>
        <end position="37"/>
    </location>
</feature>
<evidence type="ECO:0000256" key="1">
    <source>
        <dbReference type="SAM" id="Phobius"/>
    </source>
</evidence>
<reference evidence="2" key="1">
    <citation type="submission" date="2021-12" db="EMBL/GenBank/DDBJ databases">
        <title>Bradyrhizobium xenonodulans sp. nov.</title>
        <authorList>
            <person name="Claassens R."/>
            <person name="Venter S.N."/>
            <person name="Beukes C.W."/>
            <person name="Stepkowski T."/>
            <person name="Steenkamp E.T."/>
        </authorList>
    </citation>
    <scope>NUCLEOTIDE SEQUENCE</scope>
    <source>
        <strain evidence="2">14AB</strain>
    </source>
</reference>
<gene>
    <name evidence="2" type="ORF">I3J27_30070</name>
</gene>
<dbReference type="Proteomes" id="UP001179614">
    <property type="component" value="Chromosome"/>
</dbReference>